<dbReference type="EMBL" id="LNQE01001424">
    <property type="protein sequence ID" value="KUG17738.1"/>
    <property type="molecule type" value="Genomic_DNA"/>
</dbReference>
<name>A0A0W8FA75_9ZZZZ</name>
<accession>A0A0W8FA75</accession>
<dbReference type="InterPro" id="IPR010545">
    <property type="entry name" value="SPP"/>
</dbReference>
<organism evidence="6">
    <name type="scientific">hydrocarbon metagenome</name>
    <dbReference type="NCBI Taxonomy" id="938273"/>
    <lineage>
        <taxon>unclassified sequences</taxon>
        <taxon>metagenomes</taxon>
        <taxon>ecological metagenomes</taxon>
    </lineage>
</organism>
<evidence type="ECO:0000256" key="5">
    <source>
        <dbReference type="SAM" id="Phobius"/>
    </source>
</evidence>
<dbReference type="GO" id="GO:0016020">
    <property type="term" value="C:membrane"/>
    <property type="evidence" value="ECO:0007669"/>
    <property type="project" value="InterPro"/>
</dbReference>
<dbReference type="AlphaFoldDB" id="A0A0W8FA75"/>
<feature type="transmembrane region" description="Helical" evidence="5">
    <location>
        <begin position="71"/>
        <end position="101"/>
    </location>
</feature>
<evidence type="ECO:0000313" key="6">
    <source>
        <dbReference type="EMBL" id="KUG17738.1"/>
    </source>
</evidence>
<sequence>MLVMLSFLVAVQLIALAITPAISATDNRVFEDPASISNPIIYMLLILIFTAILLLAIKLKGDWLVRGFIQISIALTIFYVISAIMPMWLALLLTLAVMLLLHYYPEWYILDAFGILVCAAVASLLGVSMTVLPVIILMVILAVYDAISVYKTRHMVALAEGAIKMKAPLLFVVPKSRDYSFRRKDAVSISMGNDKKKGDRGAYFLGMGDAIIPSILVISASWSYPPGDILGLNLPALGAMLGTYAGFILLMTTSRDRPQAGLPFLNSGSILGFLAGCLAAGIWPF</sequence>
<comment type="caution">
    <text evidence="6">The sequence shown here is derived from an EMBL/GenBank/DDBJ whole genome shotgun (WGS) entry which is preliminary data.</text>
</comment>
<protein>
    <recommendedName>
        <fullName evidence="7">Signal peptide peptidase</fullName>
    </recommendedName>
</protein>
<feature type="transmembrane region" description="Helical" evidence="5">
    <location>
        <begin position="113"/>
        <end position="144"/>
    </location>
</feature>
<keyword evidence="2 5" id="KW-0812">Transmembrane</keyword>
<dbReference type="SMART" id="SM00730">
    <property type="entry name" value="PSN"/>
    <property type="match status" value="1"/>
</dbReference>
<evidence type="ECO:0000256" key="3">
    <source>
        <dbReference type="ARBA" id="ARBA00022989"/>
    </source>
</evidence>
<evidence type="ECO:0000256" key="4">
    <source>
        <dbReference type="ARBA" id="ARBA00023136"/>
    </source>
</evidence>
<evidence type="ECO:0000256" key="2">
    <source>
        <dbReference type="ARBA" id="ARBA00022692"/>
    </source>
</evidence>
<dbReference type="Pfam" id="PF06550">
    <property type="entry name" value="SPP"/>
    <property type="match status" value="1"/>
</dbReference>
<keyword evidence="4 5" id="KW-0472">Membrane</keyword>
<feature type="transmembrane region" description="Helical" evidence="5">
    <location>
        <begin position="230"/>
        <end position="250"/>
    </location>
</feature>
<feature type="transmembrane region" description="Helical" evidence="5">
    <location>
        <begin position="201"/>
        <end position="224"/>
    </location>
</feature>
<evidence type="ECO:0008006" key="7">
    <source>
        <dbReference type="Google" id="ProtNLM"/>
    </source>
</evidence>
<proteinExistence type="predicted"/>
<keyword evidence="3 5" id="KW-1133">Transmembrane helix</keyword>
<dbReference type="NCBIfam" id="NF041679">
    <property type="entry name" value="IMP_arch_presen"/>
    <property type="match status" value="1"/>
</dbReference>
<reference evidence="6" key="1">
    <citation type="journal article" date="2015" name="Proc. Natl. Acad. Sci. U.S.A.">
        <title>Networks of energetic and metabolic interactions define dynamics in microbial communities.</title>
        <authorList>
            <person name="Embree M."/>
            <person name="Liu J.K."/>
            <person name="Al-Bassam M.M."/>
            <person name="Zengler K."/>
        </authorList>
    </citation>
    <scope>NUCLEOTIDE SEQUENCE</scope>
</reference>
<feature type="transmembrane region" description="Helical" evidence="5">
    <location>
        <begin position="40"/>
        <end position="59"/>
    </location>
</feature>
<feature type="transmembrane region" description="Helical" evidence="5">
    <location>
        <begin position="262"/>
        <end position="283"/>
    </location>
</feature>
<evidence type="ECO:0000256" key="1">
    <source>
        <dbReference type="ARBA" id="ARBA00004127"/>
    </source>
</evidence>
<dbReference type="InterPro" id="IPR006639">
    <property type="entry name" value="Preselin/SPP"/>
</dbReference>
<comment type="subcellular location">
    <subcellularLocation>
        <location evidence="1">Endomembrane system</location>
        <topology evidence="1">Multi-pass membrane protein</topology>
    </subcellularLocation>
</comment>
<dbReference type="GO" id="GO:0042500">
    <property type="term" value="F:aspartic endopeptidase activity, intramembrane cleaving"/>
    <property type="evidence" value="ECO:0007669"/>
    <property type="project" value="InterPro"/>
</dbReference>
<dbReference type="GO" id="GO:0012505">
    <property type="term" value="C:endomembrane system"/>
    <property type="evidence" value="ECO:0007669"/>
    <property type="project" value="UniProtKB-SubCell"/>
</dbReference>
<gene>
    <name evidence="6" type="ORF">ASZ90_012581</name>
</gene>